<dbReference type="SMART" id="SM00052">
    <property type="entry name" value="EAL"/>
    <property type="match status" value="1"/>
</dbReference>
<evidence type="ECO:0000313" key="2">
    <source>
        <dbReference type="EMBL" id="MFD2235255.1"/>
    </source>
</evidence>
<dbReference type="Gene3D" id="3.20.20.450">
    <property type="entry name" value="EAL domain"/>
    <property type="match status" value="1"/>
</dbReference>
<feature type="domain" description="EAL" evidence="1">
    <location>
        <begin position="15"/>
        <end position="267"/>
    </location>
</feature>
<dbReference type="PANTHER" id="PTHR33121">
    <property type="entry name" value="CYCLIC DI-GMP PHOSPHODIESTERASE PDEF"/>
    <property type="match status" value="1"/>
</dbReference>
<dbReference type="InterPro" id="IPR035919">
    <property type="entry name" value="EAL_sf"/>
</dbReference>
<dbReference type="EMBL" id="JBHUIY010000040">
    <property type="protein sequence ID" value="MFD2235255.1"/>
    <property type="molecule type" value="Genomic_DNA"/>
</dbReference>
<dbReference type="SUPFAM" id="SSF141868">
    <property type="entry name" value="EAL domain-like"/>
    <property type="match status" value="1"/>
</dbReference>
<dbReference type="Pfam" id="PF00563">
    <property type="entry name" value="EAL"/>
    <property type="match status" value="1"/>
</dbReference>
<gene>
    <name evidence="2" type="ORF">ACFSNB_15715</name>
</gene>
<dbReference type="RefSeq" id="WP_377318267.1">
    <property type="nucleotide sequence ID" value="NZ_JBHUIY010000040.1"/>
</dbReference>
<reference evidence="3" key="1">
    <citation type="journal article" date="2019" name="Int. J. Syst. Evol. Microbiol.">
        <title>The Global Catalogue of Microorganisms (GCM) 10K type strain sequencing project: providing services to taxonomists for standard genome sequencing and annotation.</title>
        <authorList>
            <consortium name="The Broad Institute Genomics Platform"/>
            <consortium name="The Broad Institute Genome Sequencing Center for Infectious Disease"/>
            <person name="Wu L."/>
            <person name="Ma J."/>
        </authorList>
    </citation>
    <scope>NUCLEOTIDE SEQUENCE [LARGE SCALE GENOMIC DNA]</scope>
    <source>
        <strain evidence="3">KCTC 15012</strain>
    </source>
</reference>
<evidence type="ECO:0000259" key="1">
    <source>
        <dbReference type="PROSITE" id="PS50883"/>
    </source>
</evidence>
<dbReference type="PANTHER" id="PTHR33121:SF76">
    <property type="entry name" value="SIGNALING PROTEIN"/>
    <property type="match status" value="1"/>
</dbReference>
<organism evidence="2 3">
    <name type="scientific">Phaeospirillum tilakii</name>
    <dbReference type="NCBI Taxonomy" id="741673"/>
    <lineage>
        <taxon>Bacteria</taxon>
        <taxon>Pseudomonadati</taxon>
        <taxon>Pseudomonadota</taxon>
        <taxon>Alphaproteobacteria</taxon>
        <taxon>Rhodospirillales</taxon>
        <taxon>Rhodospirillaceae</taxon>
        <taxon>Phaeospirillum</taxon>
    </lineage>
</organism>
<evidence type="ECO:0000313" key="3">
    <source>
        <dbReference type="Proteomes" id="UP001597296"/>
    </source>
</evidence>
<name>A0ABW5CGJ1_9PROT</name>
<comment type="caution">
    <text evidence="2">The sequence shown here is derived from an EMBL/GenBank/DDBJ whole genome shotgun (WGS) entry which is preliminary data.</text>
</comment>
<protein>
    <submittedName>
        <fullName evidence="2">EAL domain-containing protein</fullName>
    </submittedName>
</protein>
<dbReference type="InterPro" id="IPR001633">
    <property type="entry name" value="EAL_dom"/>
</dbReference>
<accession>A0ABW5CGJ1</accession>
<dbReference type="Proteomes" id="UP001597296">
    <property type="component" value="Unassembled WGS sequence"/>
</dbReference>
<dbReference type="PROSITE" id="PS50883">
    <property type="entry name" value="EAL"/>
    <property type="match status" value="1"/>
</dbReference>
<proteinExistence type="predicted"/>
<keyword evidence="3" id="KW-1185">Reference proteome</keyword>
<sequence>MHHAPLFSGYGKEVSPAFLDDGRRITTRFAGLTLSTVFQPLFRRDGQAPPAHEALLRVVEPDGSPLAPLEAFARLNRLGHAVAFDRLCRLLHVLNFVRQSDGDGSLFLNVNGAHVLGLIAGEHGSFIGTLLTRHGLDPARVVLEIVEDRIDDLARLEAAVRGYRRRGLRIAIDDFGARHSNFDRLWMLNPDVVKLDRTLIVQATANPQARRVLPRLIEIIHELGAEVVCEGIETAEQHAIALDAGADLLQGFLLASPTDRLQRIGPV</sequence>
<dbReference type="InterPro" id="IPR050706">
    <property type="entry name" value="Cyclic-di-GMP_PDE-like"/>
</dbReference>
<dbReference type="CDD" id="cd01948">
    <property type="entry name" value="EAL"/>
    <property type="match status" value="1"/>
</dbReference>